<reference evidence="4 5" key="1">
    <citation type="submission" date="2023-12" db="EMBL/GenBank/DDBJ databases">
        <title>Marinobacter qingdaonensis sp. nov., isolated from the intertidal sediment of Qingdao, PR China.</title>
        <authorList>
            <person name="Li Y."/>
        </authorList>
    </citation>
    <scope>NUCLEOTIDE SEQUENCE [LARGE SCALE GENOMIC DNA]</scope>
    <source>
        <strain evidence="4 5">ASW11-75</strain>
    </source>
</reference>
<dbReference type="Proteomes" id="UP001305746">
    <property type="component" value="Unassembled WGS sequence"/>
</dbReference>
<comment type="caution">
    <text evidence="4">The sequence shown here is derived from an EMBL/GenBank/DDBJ whole genome shotgun (WGS) entry which is preliminary data.</text>
</comment>
<dbReference type="Gene3D" id="3.60.10.10">
    <property type="entry name" value="Endonuclease/exonuclease/phosphatase"/>
    <property type="match status" value="1"/>
</dbReference>
<dbReference type="InterPro" id="IPR036691">
    <property type="entry name" value="Endo/exonu/phosph_ase_sf"/>
</dbReference>
<organism evidence="4 5">
    <name type="scientific">Marinobacter qingdaonensis</name>
    <dbReference type="NCBI Taxonomy" id="3108486"/>
    <lineage>
        <taxon>Bacteria</taxon>
        <taxon>Pseudomonadati</taxon>
        <taxon>Pseudomonadota</taxon>
        <taxon>Gammaproteobacteria</taxon>
        <taxon>Pseudomonadales</taxon>
        <taxon>Marinobacteraceae</taxon>
        <taxon>Marinobacter</taxon>
    </lineage>
</organism>
<keyword evidence="2" id="KW-0812">Transmembrane</keyword>
<evidence type="ECO:0000313" key="5">
    <source>
        <dbReference type="Proteomes" id="UP001305746"/>
    </source>
</evidence>
<dbReference type="GO" id="GO:0004519">
    <property type="term" value="F:endonuclease activity"/>
    <property type="evidence" value="ECO:0007669"/>
    <property type="project" value="UniProtKB-KW"/>
</dbReference>
<name>A0ABU5NZ66_9GAMM</name>
<evidence type="ECO:0000259" key="3">
    <source>
        <dbReference type="Pfam" id="PF03372"/>
    </source>
</evidence>
<evidence type="ECO:0000256" key="2">
    <source>
        <dbReference type="SAM" id="Phobius"/>
    </source>
</evidence>
<keyword evidence="5" id="KW-1185">Reference proteome</keyword>
<feature type="region of interest" description="Disordered" evidence="1">
    <location>
        <begin position="333"/>
        <end position="370"/>
    </location>
</feature>
<keyword evidence="4" id="KW-0540">Nuclease</keyword>
<evidence type="ECO:0000256" key="1">
    <source>
        <dbReference type="SAM" id="MobiDB-lite"/>
    </source>
</evidence>
<protein>
    <submittedName>
        <fullName evidence="4">Endonuclease/exonuclease/phosphatase family protein</fullName>
    </submittedName>
</protein>
<keyword evidence="4" id="KW-0378">Hydrolase</keyword>
<dbReference type="EMBL" id="JAYDCJ010000003">
    <property type="protein sequence ID" value="MEA1081098.1"/>
    <property type="molecule type" value="Genomic_DNA"/>
</dbReference>
<feature type="domain" description="Endonuclease/exonuclease/phosphatase" evidence="3">
    <location>
        <begin position="111"/>
        <end position="318"/>
    </location>
</feature>
<feature type="transmembrane region" description="Helical" evidence="2">
    <location>
        <begin position="7"/>
        <end position="28"/>
    </location>
</feature>
<dbReference type="InterPro" id="IPR005135">
    <property type="entry name" value="Endo/exonuclease/phosphatase"/>
</dbReference>
<keyword evidence="2" id="KW-1133">Transmembrane helix</keyword>
<sequence length="370" mass="41636">MAILQTALPWVLGACTLAVVGATLLPLWRNPHWLVRGFDFPRMQIAILALALLLLQLVFLDLERPGTWVWMALAGGALVGQAWWILPYTPLWPKEVKPALNPDPAHTLTILTANVLTPNRRADALIALVVKHQPDVLVTLESDQWWQDQLAELETRMPYTIKCPLDNLYGMHVYSRLPLRESECRYLVQDKVPSMHALVELHSGDRVRMHFLHPAPPSPTENPESAERDAELVIVGRSVADTDEPVIVTGDLNDVAWSPTTRLFRKVSGLLDPRVGRGLRSTFHAQYPLMRWPLDHLFHSEHFTLIAIQRLPDIGSDHFPLLTRVLFAPVRGRDQQPLPAEQGDQEWASELARDQGASKSDVPAPDPSEH</sequence>
<feature type="transmembrane region" description="Helical" evidence="2">
    <location>
        <begin position="40"/>
        <end position="60"/>
    </location>
</feature>
<feature type="transmembrane region" description="Helical" evidence="2">
    <location>
        <begin position="67"/>
        <end position="86"/>
    </location>
</feature>
<gene>
    <name evidence="4" type="ORF">U5822_10480</name>
</gene>
<dbReference type="SUPFAM" id="SSF56219">
    <property type="entry name" value="DNase I-like"/>
    <property type="match status" value="1"/>
</dbReference>
<keyword evidence="4" id="KW-0255">Endonuclease</keyword>
<proteinExistence type="predicted"/>
<evidence type="ECO:0000313" key="4">
    <source>
        <dbReference type="EMBL" id="MEA1081098.1"/>
    </source>
</evidence>
<dbReference type="RefSeq" id="WP_322855574.1">
    <property type="nucleotide sequence ID" value="NZ_JAYDCJ010000003.1"/>
</dbReference>
<accession>A0ABU5NZ66</accession>
<keyword evidence="2" id="KW-0472">Membrane</keyword>
<dbReference type="Pfam" id="PF03372">
    <property type="entry name" value="Exo_endo_phos"/>
    <property type="match status" value="1"/>
</dbReference>